<evidence type="ECO:0000256" key="2">
    <source>
        <dbReference type="ARBA" id="ARBA00003237"/>
    </source>
</evidence>
<evidence type="ECO:0000256" key="11">
    <source>
        <dbReference type="ARBA" id="ARBA00022630"/>
    </source>
</evidence>
<feature type="compositionally biased region" description="Low complexity" evidence="22">
    <location>
        <begin position="321"/>
        <end position="342"/>
    </location>
</feature>
<dbReference type="SUPFAM" id="SSF46977">
    <property type="entry name" value="Succinate dehydrogenase/fumarate reductase flavoprotein C-terminal domain"/>
    <property type="match status" value="1"/>
</dbReference>
<evidence type="ECO:0000256" key="6">
    <source>
        <dbReference type="ARBA" id="ARBA00009400"/>
    </source>
</evidence>
<dbReference type="InterPro" id="IPR036188">
    <property type="entry name" value="FAD/NAD-bd_sf"/>
</dbReference>
<dbReference type="NCBIfam" id="TIGR00078">
    <property type="entry name" value="nadC"/>
    <property type="match status" value="1"/>
</dbReference>
<keyword evidence="14" id="KW-0808">Transferase</keyword>
<feature type="compositionally biased region" description="Pro residues" evidence="22">
    <location>
        <begin position="258"/>
        <end position="267"/>
    </location>
</feature>
<evidence type="ECO:0000256" key="22">
    <source>
        <dbReference type="SAM" id="MobiDB-lite"/>
    </source>
</evidence>
<dbReference type="Gene3D" id="3.90.1170.20">
    <property type="entry name" value="Quinolinate phosphoribosyl transferase, N-terminal domain"/>
    <property type="match status" value="1"/>
</dbReference>
<dbReference type="Pfam" id="PF00890">
    <property type="entry name" value="FAD_binding_2"/>
    <property type="match status" value="1"/>
</dbReference>
<dbReference type="Pfam" id="PF01729">
    <property type="entry name" value="QRPTase_C"/>
    <property type="match status" value="1"/>
</dbReference>
<dbReference type="SUPFAM" id="SSF51690">
    <property type="entry name" value="Nicotinate/Quinolinate PRTase C-terminal domain-like"/>
    <property type="match status" value="1"/>
</dbReference>
<evidence type="ECO:0000256" key="12">
    <source>
        <dbReference type="ARBA" id="ARBA00022642"/>
    </source>
</evidence>
<evidence type="ECO:0000256" key="18">
    <source>
        <dbReference type="ARBA" id="ARBA00030386"/>
    </source>
</evidence>
<dbReference type="GO" id="GO:0008734">
    <property type="term" value="F:L-aspartate oxidase activity"/>
    <property type="evidence" value="ECO:0007669"/>
    <property type="project" value="UniProtKB-EC"/>
</dbReference>
<dbReference type="InterPro" id="IPR015939">
    <property type="entry name" value="Fum_Rdtase/Succ_DH_flav-like_C"/>
</dbReference>
<dbReference type="InterPro" id="IPR036068">
    <property type="entry name" value="Nicotinate_pribotase-like_C"/>
</dbReference>
<dbReference type="InterPro" id="IPR002638">
    <property type="entry name" value="Quinolinate_PRibosylTrfase_C"/>
</dbReference>
<dbReference type="InterPro" id="IPR004393">
    <property type="entry name" value="NadC"/>
</dbReference>
<dbReference type="PANTHER" id="PTHR42716">
    <property type="entry name" value="L-ASPARTATE OXIDASE"/>
    <property type="match status" value="1"/>
</dbReference>
<evidence type="ECO:0000256" key="8">
    <source>
        <dbReference type="ARBA" id="ARBA00012173"/>
    </source>
</evidence>
<dbReference type="CDD" id="cd01572">
    <property type="entry name" value="QPRTase"/>
    <property type="match status" value="1"/>
</dbReference>
<keyword evidence="13" id="KW-0328">Glycosyltransferase</keyword>
<comment type="similarity">
    <text evidence="5">Belongs to the FAD-dependent oxidoreductase 2 family. NadB subfamily.</text>
</comment>
<dbReference type="GO" id="GO:0034628">
    <property type="term" value="P:'de novo' NAD+ biosynthetic process from L-aspartate"/>
    <property type="evidence" value="ECO:0007669"/>
    <property type="project" value="TreeGrafter"/>
</dbReference>
<feature type="domain" description="Fumarate reductase/succinate dehydrogenase flavoprotein-like C-terminal" evidence="26">
    <location>
        <begin position="351"/>
        <end position="452"/>
    </location>
</feature>
<evidence type="ECO:0000259" key="23">
    <source>
        <dbReference type="Pfam" id="PF00890"/>
    </source>
</evidence>
<evidence type="ECO:0000313" key="27">
    <source>
        <dbReference type="EMBL" id="BFO14120.1"/>
    </source>
</evidence>
<dbReference type="InterPro" id="IPR037128">
    <property type="entry name" value="Quinolinate_PRibosylTase_N_sf"/>
</dbReference>
<keyword evidence="15" id="KW-0274">FAD</keyword>
<evidence type="ECO:0000256" key="14">
    <source>
        <dbReference type="ARBA" id="ARBA00022679"/>
    </source>
</evidence>
<keyword evidence="16" id="KW-0560">Oxidoreductase</keyword>
<evidence type="ECO:0000256" key="9">
    <source>
        <dbReference type="ARBA" id="ARBA00020990"/>
    </source>
</evidence>
<dbReference type="InterPro" id="IPR003953">
    <property type="entry name" value="FAD-dep_OxRdtase_2_FAD-bd"/>
</dbReference>
<evidence type="ECO:0000259" key="26">
    <source>
        <dbReference type="Pfam" id="PF02910"/>
    </source>
</evidence>
<evidence type="ECO:0000256" key="10">
    <source>
        <dbReference type="ARBA" id="ARBA00021901"/>
    </source>
</evidence>
<evidence type="ECO:0000256" key="16">
    <source>
        <dbReference type="ARBA" id="ARBA00023002"/>
    </source>
</evidence>
<evidence type="ECO:0000256" key="5">
    <source>
        <dbReference type="ARBA" id="ARBA00008562"/>
    </source>
</evidence>
<dbReference type="InterPro" id="IPR022412">
    <property type="entry name" value="Quinolinate_PRibosylTrfase_N"/>
</dbReference>
<evidence type="ECO:0000256" key="4">
    <source>
        <dbReference type="ARBA" id="ARBA00004950"/>
    </source>
</evidence>
<comment type="catalytic activity">
    <reaction evidence="21">
        <text>L-aspartate + O2 = iminosuccinate + H2O2</text>
        <dbReference type="Rhea" id="RHEA:25876"/>
        <dbReference type="ChEBI" id="CHEBI:15379"/>
        <dbReference type="ChEBI" id="CHEBI:16240"/>
        <dbReference type="ChEBI" id="CHEBI:29991"/>
        <dbReference type="ChEBI" id="CHEBI:77875"/>
        <dbReference type="EC" id="1.4.3.16"/>
    </reaction>
    <physiologicalReaction direction="left-to-right" evidence="21">
        <dbReference type="Rhea" id="RHEA:25877"/>
    </physiologicalReaction>
</comment>
<dbReference type="Gene3D" id="1.20.58.100">
    <property type="entry name" value="Fumarate reductase/succinate dehydrogenase flavoprotein-like, C-terminal domain"/>
    <property type="match status" value="1"/>
</dbReference>
<feature type="compositionally biased region" description="Low complexity" evidence="22">
    <location>
        <begin position="244"/>
        <end position="257"/>
    </location>
</feature>
<organism evidence="27">
    <name type="scientific">Streptomyces haneummycinicus</name>
    <dbReference type="NCBI Taxonomy" id="3074435"/>
    <lineage>
        <taxon>Bacteria</taxon>
        <taxon>Bacillati</taxon>
        <taxon>Actinomycetota</taxon>
        <taxon>Actinomycetes</taxon>
        <taxon>Kitasatosporales</taxon>
        <taxon>Streptomycetaceae</taxon>
        <taxon>Streptomyces</taxon>
    </lineage>
</organism>
<comment type="function">
    <text evidence="17">Catalyzes the oxidation of L-aspartate to iminoaspartate, the first step in the de novo biosynthesis of NAD(+).</text>
</comment>
<dbReference type="Pfam" id="PF02749">
    <property type="entry name" value="QRPTase_N"/>
    <property type="match status" value="1"/>
</dbReference>
<dbReference type="Gene3D" id="3.90.700.10">
    <property type="entry name" value="Succinate dehydrogenase/fumarate reductase flavoprotein, catalytic domain"/>
    <property type="match status" value="1"/>
</dbReference>
<evidence type="ECO:0000256" key="15">
    <source>
        <dbReference type="ARBA" id="ARBA00022827"/>
    </source>
</evidence>
<evidence type="ECO:0000259" key="25">
    <source>
        <dbReference type="Pfam" id="PF02749"/>
    </source>
</evidence>
<evidence type="ECO:0000256" key="20">
    <source>
        <dbReference type="ARBA" id="ARBA00047445"/>
    </source>
</evidence>
<evidence type="ECO:0000256" key="3">
    <source>
        <dbReference type="ARBA" id="ARBA00004893"/>
    </source>
</evidence>
<evidence type="ECO:0000256" key="21">
    <source>
        <dbReference type="ARBA" id="ARBA00048305"/>
    </source>
</evidence>
<dbReference type="GO" id="GO:0004514">
    <property type="term" value="F:nicotinate-nucleotide diphosphorylase (carboxylating) activity"/>
    <property type="evidence" value="ECO:0007669"/>
    <property type="project" value="UniProtKB-EC"/>
</dbReference>
<dbReference type="InterPro" id="IPR013785">
    <property type="entry name" value="Aldolase_TIM"/>
</dbReference>
<dbReference type="EC" id="2.4.2.19" evidence="7"/>
<dbReference type="SUPFAM" id="SSF56425">
    <property type="entry name" value="Succinate dehydrogenase/fumarate reductase flavoprotein, catalytic domain"/>
    <property type="match status" value="1"/>
</dbReference>
<name>A0AAT9H9S1_9ACTN</name>
<dbReference type="GO" id="GO:0033765">
    <property type="term" value="F:steroid dehydrogenase activity, acting on the CH-CH group of donors"/>
    <property type="evidence" value="ECO:0007669"/>
    <property type="project" value="UniProtKB-ARBA"/>
</dbReference>
<feature type="region of interest" description="Disordered" evidence="22">
    <location>
        <begin position="239"/>
        <end position="282"/>
    </location>
</feature>
<evidence type="ECO:0000256" key="17">
    <source>
        <dbReference type="ARBA" id="ARBA00029426"/>
    </source>
</evidence>
<dbReference type="SUPFAM" id="SSF54675">
    <property type="entry name" value="Nicotinate/Quinolinate PRTase N-terminal domain-like"/>
    <property type="match status" value="1"/>
</dbReference>
<dbReference type="EC" id="1.4.3.16" evidence="8"/>
<feature type="domain" description="FAD-dependent oxidoreductase 2 FAD-binding" evidence="23">
    <location>
        <begin position="2"/>
        <end position="247"/>
    </location>
</feature>
<feature type="region of interest" description="Disordered" evidence="22">
    <location>
        <begin position="452"/>
        <end position="485"/>
    </location>
</feature>
<keyword evidence="11" id="KW-0285">Flavoprotein</keyword>
<dbReference type="FunFam" id="3.90.1170.20:FF:000005">
    <property type="entry name" value="Nicotinate-nucleotide pyrophosphorylase [carboxylating]"/>
    <property type="match status" value="1"/>
</dbReference>
<comment type="function">
    <text evidence="2">Involved in the catabolism of quinolinic acid (QA).</text>
</comment>
<comment type="catalytic activity">
    <reaction evidence="20">
        <text>nicotinate beta-D-ribonucleotide + CO2 + diphosphate = quinolinate + 5-phospho-alpha-D-ribose 1-diphosphate + 2 H(+)</text>
        <dbReference type="Rhea" id="RHEA:12733"/>
        <dbReference type="ChEBI" id="CHEBI:15378"/>
        <dbReference type="ChEBI" id="CHEBI:16526"/>
        <dbReference type="ChEBI" id="CHEBI:29959"/>
        <dbReference type="ChEBI" id="CHEBI:33019"/>
        <dbReference type="ChEBI" id="CHEBI:57502"/>
        <dbReference type="ChEBI" id="CHEBI:58017"/>
        <dbReference type="EC" id="2.4.2.19"/>
    </reaction>
</comment>
<comment type="cofactor">
    <cofactor evidence="1">
        <name>FAD</name>
        <dbReference type="ChEBI" id="CHEBI:57692"/>
    </cofactor>
</comment>
<feature type="domain" description="Quinolinate phosphoribosyl transferase C-terminal" evidence="24">
    <location>
        <begin position="632"/>
        <end position="796"/>
    </location>
</feature>
<evidence type="ECO:0000256" key="13">
    <source>
        <dbReference type="ARBA" id="ARBA00022676"/>
    </source>
</evidence>
<dbReference type="Pfam" id="PF02910">
    <property type="entry name" value="Succ_DH_flav_C"/>
    <property type="match status" value="1"/>
</dbReference>
<dbReference type="InterPro" id="IPR027477">
    <property type="entry name" value="Succ_DH/fumarate_Rdtase_cat_sf"/>
</dbReference>
<dbReference type="SUPFAM" id="SSF51905">
    <property type="entry name" value="FAD/NAD(P)-binding domain"/>
    <property type="match status" value="1"/>
</dbReference>
<evidence type="ECO:0000259" key="24">
    <source>
        <dbReference type="Pfam" id="PF01729"/>
    </source>
</evidence>
<accession>A0AAT9H9S1</accession>
<dbReference type="AlphaFoldDB" id="A0AAT9H9S1"/>
<gene>
    <name evidence="27" type="ORF">SHKM778_05080</name>
</gene>
<evidence type="ECO:0000256" key="19">
    <source>
        <dbReference type="ARBA" id="ARBA00033102"/>
    </source>
</evidence>
<reference evidence="27" key="2">
    <citation type="submission" date="2024-07" db="EMBL/GenBank/DDBJ databases">
        <title>Streptomyces haneummycinica sp. nov., a new antibiotic-producing actinobacterium isolated from marine sediment.</title>
        <authorList>
            <person name="Uemura M."/>
            <person name="Hamada M."/>
            <person name="Hirano S."/>
            <person name="Kobayashi K."/>
            <person name="Ohshiro T."/>
            <person name="Kobayashi T."/>
            <person name="Terahara T."/>
        </authorList>
    </citation>
    <scope>NUCLEOTIDE SEQUENCE</scope>
    <source>
        <strain evidence="27">KM77-8</strain>
    </source>
</reference>
<proteinExistence type="inferred from homology"/>
<dbReference type="PANTHER" id="PTHR42716:SF2">
    <property type="entry name" value="L-ASPARTATE OXIDASE, CHLOROPLASTIC"/>
    <property type="match status" value="1"/>
</dbReference>
<dbReference type="Gene3D" id="3.50.50.60">
    <property type="entry name" value="FAD/NAD(P)-binding domain"/>
    <property type="match status" value="1"/>
</dbReference>
<feature type="domain" description="Quinolinate phosphoribosyl transferase N-terminal" evidence="25">
    <location>
        <begin position="544"/>
        <end position="630"/>
    </location>
</feature>
<sequence length="801" mass="84735">MRLLVTEGPDAVRRLIATGAHFDETTDGALELTREGGHHRRRIAHAGGDATGAEISRALVEAVRARGLRTIENALVLDLLTDADGRTAGVTLHVMGEGQHDGVGAVHAPAVVLATGGMGQVFSATTNPSVSTGDGVALALRAGAEVSDLEFVQFHPTVLFLGPDAEGQQPLVSEAVRGEGAHLVDADGVRFMQEQHELAELAPRDIVAKGIMRRMRERDAEHMYLDARHFGARMWEHRFPRSSPPAARTASTRSPSPSRSPRPPTTPPAASAPTPAAAPPCPACTRAARPPAPVCTAPTGSPPTPSWRGWSTPSASPPTSPARDTPSPRGSRSRCPSRSAPRTPAPPEARLAVQRIMTRGAGVLRSADSLAEAADRLHRLHADARDALDEHGKTAEPGVDTWEATNLLCVARVLVAAARQREETRGCHWREDRPERDDTAWRRHIVVRLNPDRSLAAHTTGTTDFPRPSPTPRSSDSSDHPDLPLVSSGGCGDGCACGADEDTYLECGLDPALAQLLADAGLDPVEVEDIANVALQEDLAHGVDVTTVATIPEDAVATADFTAREAGTVAGLRIAEAVMSIVCTEEFEVERHAEDGDRVEAGQTVLSVTTRTRDILTAERSALNLLCRLSGIATATRAWADVLEGTKAKVRDTRKTTPGLRSLEKFAVRCGGGVNHRMSLSDAALVKDNHVVAAGGVAEAFTAVRERFPDVPIEVEVDTLHQLRDVLDAGADLILLDNFTPGECAEAVALVDGRAALEASGRLTLANAKAYADTGVDYLAVGALTHSSPILDIGLDLRAAE</sequence>
<feature type="region of interest" description="Disordered" evidence="22">
    <location>
        <begin position="295"/>
        <end position="348"/>
    </location>
</feature>
<keyword evidence="12" id="KW-0662">Pyridine nucleotide biosynthesis</keyword>
<dbReference type="Gene3D" id="3.20.20.70">
    <property type="entry name" value="Aldolase class I"/>
    <property type="match status" value="1"/>
</dbReference>
<dbReference type="EMBL" id="AP035768">
    <property type="protein sequence ID" value="BFO14120.1"/>
    <property type="molecule type" value="Genomic_DNA"/>
</dbReference>
<evidence type="ECO:0000256" key="1">
    <source>
        <dbReference type="ARBA" id="ARBA00001974"/>
    </source>
</evidence>
<comment type="similarity">
    <text evidence="6">Belongs to the NadC/ModD family.</text>
</comment>
<evidence type="ECO:0000256" key="7">
    <source>
        <dbReference type="ARBA" id="ARBA00011944"/>
    </source>
</evidence>
<reference evidence="27" key="1">
    <citation type="submission" date="2024-06" db="EMBL/GenBank/DDBJ databases">
        <authorList>
            <consortium name="consrtm"/>
            <person name="Uemura M."/>
            <person name="Terahara T."/>
        </authorList>
    </citation>
    <scope>NUCLEOTIDE SEQUENCE</scope>
    <source>
        <strain evidence="27">KM77-8</strain>
    </source>
</reference>
<dbReference type="FunFam" id="3.20.20.70:FF:000030">
    <property type="entry name" value="Nicotinate-nucleotide pyrophosphorylase, carboxylating"/>
    <property type="match status" value="1"/>
</dbReference>
<dbReference type="InterPro" id="IPR037099">
    <property type="entry name" value="Fum_R/Succ_DH_flav-like_C_sf"/>
</dbReference>
<comment type="pathway">
    <text evidence="3">Cofactor biosynthesis; NAD(+) biosynthesis; nicotinate D-ribonucleotide from quinolinate: step 1/1.</text>
</comment>
<comment type="pathway">
    <text evidence="4">Cofactor biosynthesis; NAD(+) biosynthesis; iminoaspartate from L-aspartate (oxidase route): step 1/1.</text>
</comment>
<dbReference type="InterPro" id="IPR005288">
    <property type="entry name" value="NadB"/>
</dbReference>
<protein>
    <recommendedName>
        <fullName evidence="10">L-aspartate oxidase</fullName>
        <ecNumber evidence="8">1.4.3.16</ecNumber>
        <ecNumber evidence="7">2.4.2.19</ecNumber>
    </recommendedName>
    <alternativeName>
        <fullName evidence="9">Nicotinate-nucleotide pyrophosphorylase [carboxylating]</fullName>
    </alternativeName>
    <alternativeName>
        <fullName evidence="19">Quinolinate phosphoribosyltransferase [decarboxylating]</fullName>
    </alternativeName>
    <alternativeName>
        <fullName evidence="18">Quinolinate synthase B</fullName>
    </alternativeName>
</protein>